<reference evidence="1 2" key="1">
    <citation type="submission" date="2019-04" db="EMBL/GenBank/DDBJ databases">
        <title>Draft genome of the big-headed turtle Platysternon megacephalum.</title>
        <authorList>
            <person name="Gong S."/>
        </authorList>
    </citation>
    <scope>NUCLEOTIDE SEQUENCE [LARGE SCALE GENOMIC DNA]</scope>
    <source>
        <strain evidence="1">DO16091913</strain>
        <tissue evidence="1">Muscle</tissue>
    </source>
</reference>
<accession>A0A4D9E9M9</accession>
<dbReference type="EMBL" id="QXTE01000148">
    <property type="protein sequence ID" value="TFK03973.1"/>
    <property type="molecule type" value="Genomic_DNA"/>
</dbReference>
<reference evidence="1 2" key="2">
    <citation type="submission" date="2019-04" db="EMBL/GenBank/DDBJ databases">
        <title>The genome sequence of big-headed turtle.</title>
        <authorList>
            <person name="Gong S."/>
        </authorList>
    </citation>
    <scope>NUCLEOTIDE SEQUENCE [LARGE SCALE GENOMIC DNA]</scope>
    <source>
        <strain evidence="1">DO16091913</strain>
        <tissue evidence="1">Muscle</tissue>
    </source>
</reference>
<proteinExistence type="predicted"/>
<organism evidence="1 2">
    <name type="scientific">Platysternon megacephalum</name>
    <name type="common">big-headed turtle</name>
    <dbReference type="NCBI Taxonomy" id="55544"/>
    <lineage>
        <taxon>Eukaryota</taxon>
        <taxon>Metazoa</taxon>
        <taxon>Chordata</taxon>
        <taxon>Craniata</taxon>
        <taxon>Vertebrata</taxon>
        <taxon>Euteleostomi</taxon>
        <taxon>Archelosauria</taxon>
        <taxon>Testudinata</taxon>
        <taxon>Testudines</taxon>
        <taxon>Cryptodira</taxon>
        <taxon>Durocryptodira</taxon>
        <taxon>Testudinoidea</taxon>
        <taxon>Platysternidae</taxon>
        <taxon>Platysternon</taxon>
    </lineage>
</organism>
<keyword evidence="2" id="KW-1185">Reference proteome</keyword>
<dbReference type="Proteomes" id="UP000297703">
    <property type="component" value="Unassembled WGS sequence"/>
</dbReference>
<evidence type="ECO:0000313" key="2">
    <source>
        <dbReference type="Proteomes" id="UP000297703"/>
    </source>
</evidence>
<name>A0A4D9E9M9_9SAUR</name>
<comment type="caution">
    <text evidence="1">The sequence shown here is derived from an EMBL/GenBank/DDBJ whole genome shotgun (WGS) entry which is preliminary data.</text>
</comment>
<keyword evidence="1" id="KW-0675">Receptor</keyword>
<evidence type="ECO:0000313" key="1">
    <source>
        <dbReference type="EMBL" id="TFK03973.1"/>
    </source>
</evidence>
<gene>
    <name evidence="1" type="ORF">DR999_PMT13534</name>
</gene>
<sequence length="104" mass="11304">MSIGCIGLSHSLASIRWQTFLVGIMGLEEESERGCCPYLLVQGGSCVCKGTPLTWPGFCGAFCISGLVSLAHSTGKPDDVLWMRDLPNTLWLNRMCTKLGARRP</sequence>
<protein>
    <submittedName>
        <fullName evidence="1">Anthrax toxin receptor 2</fullName>
    </submittedName>
</protein>
<dbReference type="AlphaFoldDB" id="A0A4D9E9M9"/>